<organism evidence="2 3">
    <name type="scientific">Rhodonellum ikkaensis</name>
    <dbReference type="NCBI Taxonomy" id="336829"/>
    <lineage>
        <taxon>Bacteria</taxon>
        <taxon>Pseudomonadati</taxon>
        <taxon>Bacteroidota</taxon>
        <taxon>Cytophagia</taxon>
        <taxon>Cytophagales</taxon>
        <taxon>Cytophagaceae</taxon>
        <taxon>Rhodonellum</taxon>
    </lineage>
</organism>
<evidence type="ECO:0000313" key="2">
    <source>
        <dbReference type="EMBL" id="SDZ25334.1"/>
    </source>
</evidence>
<accession>A0A1H3RHX2</accession>
<keyword evidence="1" id="KW-0472">Membrane</keyword>
<protein>
    <recommendedName>
        <fullName evidence="4">Membrane protein (TIGR02226 family)</fullName>
    </recommendedName>
</protein>
<comment type="caution">
    <text evidence="2">The sequence shown here is derived from an EMBL/GenBank/DDBJ whole genome shotgun (WGS) entry which is preliminary data.</text>
</comment>
<evidence type="ECO:0000256" key="1">
    <source>
        <dbReference type="SAM" id="Phobius"/>
    </source>
</evidence>
<feature type="transmembrane region" description="Helical" evidence="1">
    <location>
        <begin position="516"/>
        <end position="534"/>
    </location>
</feature>
<feature type="transmembrane region" description="Helical" evidence="1">
    <location>
        <begin position="12"/>
        <end position="31"/>
    </location>
</feature>
<keyword evidence="1" id="KW-1133">Transmembrane helix</keyword>
<reference evidence="2 3" key="1">
    <citation type="submission" date="2016-10" db="EMBL/GenBank/DDBJ databases">
        <authorList>
            <person name="Varghese N."/>
            <person name="Submissions S."/>
        </authorList>
    </citation>
    <scope>NUCLEOTIDE SEQUENCE [LARGE SCALE GENOMIC DNA]</scope>
    <source>
        <strain evidence="2 3">DSM 17997</strain>
    </source>
</reference>
<keyword evidence="1" id="KW-0812">Transmembrane</keyword>
<dbReference type="RefSeq" id="WP_019598146.1">
    <property type="nucleotide sequence ID" value="NZ_FNQC01000008.1"/>
</dbReference>
<name>A0A1H3RHX2_9BACT</name>
<evidence type="ECO:0000313" key="3">
    <source>
        <dbReference type="Proteomes" id="UP000199663"/>
    </source>
</evidence>
<gene>
    <name evidence="2" type="ORF">SAMN05444412_108132</name>
</gene>
<proteinExistence type="predicted"/>
<dbReference type="EMBL" id="FNQC01000008">
    <property type="protein sequence ID" value="SDZ25334.1"/>
    <property type="molecule type" value="Genomic_DNA"/>
</dbReference>
<sequence length="538" mass="60174">MIDFTPYFPFSWTMLFVSVLVVLWGLQLFWFWKSRASGKRKAIKSLLSSWLTLVLIAFLLQPNWQTSQSSAPVLIYSNKIPKEKRDFLKDSLKVDKILAKQDYNQEGNPVYLLGQDYGMPFLQSLKGKTIHWIPDIPKGQLSFLEWKGMIRQGEIQQVSGSFFQSDAAKIELQLNGETINAQELGPSQTTFRLEFTGKIPGKNEVELLLGGERLGAIHFFVQEATPKNIVFQFGFPNPEIRFLTQYLAEKGEKVSSTTQVSQSLDVVTATGWQDSTQLVITEVSQLNNRTIKVALEQGASLLIMNLSAPFREIPMINKLLKTDFELESIGTGEQREIQNGLSAFPDRFVSKMGQNDLLEGAFAFQPTGNSKIGISLLEGTFPLLLQGDSIGYNKVWDQILGAMAVDEETNWNIPQPAFSHTLNRISLNQKNGPDEFAVLGQDTVFLQPSLINPLSASGLWQPAESGWISLNDSLDTYSYGLEEWAGLEPIKAMSAFLKASKSSTPAVATVMEARKIGDWVWLVLIMVAFGLVWLEPRV</sequence>
<keyword evidence="3" id="KW-1185">Reference proteome</keyword>
<evidence type="ECO:0008006" key="4">
    <source>
        <dbReference type="Google" id="ProtNLM"/>
    </source>
</evidence>
<dbReference type="Proteomes" id="UP000199663">
    <property type="component" value="Unassembled WGS sequence"/>
</dbReference>
<feature type="transmembrane region" description="Helical" evidence="1">
    <location>
        <begin position="43"/>
        <end position="60"/>
    </location>
</feature>